<protein>
    <submittedName>
        <fullName evidence="2">Uncharacterized protein</fullName>
    </submittedName>
</protein>
<evidence type="ECO:0000313" key="3">
    <source>
        <dbReference type="Proteomes" id="UP000509568"/>
    </source>
</evidence>
<dbReference type="Proteomes" id="UP000509568">
    <property type="component" value="Chromosome"/>
</dbReference>
<sequence length="152" mass="16224">MDDALKGMAARPLALLALMSGAVVATWLAAHGHAQITTNFLVYWLPHAVILGLLWLSRASKVLMAGVATALALYLALYGAWVLSMTEPGGLIWLGYLCSFPGAFLAAAVARYIEWTARPCDRPWLTGFVCVALGLTLNQGAVCSTVMACRLE</sequence>
<proteinExistence type="predicted"/>
<name>A0A7D5H7H0_9PSED</name>
<accession>A0A7D5H7H0</accession>
<keyword evidence="1" id="KW-1133">Transmembrane helix</keyword>
<feature type="transmembrane region" description="Helical" evidence="1">
    <location>
        <begin position="125"/>
        <end position="148"/>
    </location>
</feature>
<dbReference type="AlphaFoldDB" id="A0A7D5H7H0"/>
<dbReference type="RefSeq" id="WP_176570966.1">
    <property type="nucleotide sequence ID" value="NZ_CP056030.1"/>
</dbReference>
<evidence type="ECO:0000256" key="1">
    <source>
        <dbReference type="SAM" id="Phobius"/>
    </source>
</evidence>
<organism evidence="2 3">
    <name type="scientific">Pseudomonas eucalypticola</name>
    <dbReference type="NCBI Taxonomy" id="2599595"/>
    <lineage>
        <taxon>Bacteria</taxon>
        <taxon>Pseudomonadati</taxon>
        <taxon>Pseudomonadota</taxon>
        <taxon>Gammaproteobacteria</taxon>
        <taxon>Pseudomonadales</taxon>
        <taxon>Pseudomonadaceae</taxon>
        <taxon>Pseudomonas</taxon>
    </lineage>
</organism>
<feature type="transmembrane region" description="Helical" evidence="1">
    <location>
        <begin position="36"/>
        <end position="56"/>
    </location>
</feature>
<feature type="transmembrane region" description="Helical" evidence="1">
    <location>
        <begin position="63"/>
        <end position="84"/>
    </location>
</feature>
<dbReference type="EMBL" id="CP056030">
    <property type="protein sequence ID" value="QKZ04964.1"/>
    <property type="molecule type" value="Genomic_DNA"/>
</dbReference>
<keyword evidence="3" id="KW-1185">Reference proteome</keyword>
<gene>
    <name evidence="2" type="ORF">HWQ56_14680</name>
</gene>
<feature type="transmembrane region" description="Helical" evidence="1">
    <location>
        <begin position="12"/>
        <end position="30"/>
    </location>
</feature>
<keyword evidence="1" id="KW-0812">Transmembrane</keyword>
<evidence type="ECO:0000313" key="2">
    <source>
        <dbReference type="EMBL" id="QKZ04964.1"/>
    </source>
</evidence>
<reference evidence="2 3" key="1">
    <citation type="submission" date="2020-06" db="EMBL/GenBank/DDBJ databases">
        <title>Pseudomonas eucalypticola sp. nov., an endophyte of Eucalyptus dunnii leaves with biocontrol ability of eucalyptus leaf blight.</title>
        <authorList>
            <person name="Liu Y."/>
            <person name="Song Z."/>
            <person name="Zeng H."/>
            <person name="Lu M."/>
            <person name="Wang X."/>
            <person name="Lian X."/>
            <person name="Zhang Q."/>
        </authorList>
    </citation>
    <scope>NUCLEOTIDE SEQUENCE [LARGE SCALE GENOMIC DNA]</scope>
    <source>
        <strain evidence="2 3">NP-1</strain>
    </source>
</reference>
<keyword evidence="1" id="KW-0472">Membrane</keyword>
<dbReference type="KEGG" id="pez:HWQ56_14680"/>
<feature type="transmembrane region" description="Helical" evidence="1">
    <location>
        <begin position="90"/>
        <end position="113"/>
    </location>
</feature>